<dbReference type="Gene3D" id="2.120.10.30">
    <property type="entry name" value="TolB, C-terminal domain"/>
    <property type="match status" value="1"/>
</dbReference>
<dbReference type="AlphaFoldDB" id="A0AA49GM95"/>
<accession>A0AA49GM95</accession>
<organism evidence="2">
    <name type="scientific">Roseihalotalea indica</name>
    <dbReference type="NCBI Taxonomy" id="2867963"/>
    <lineage>
        <taxon>Bacteria</taxon>
        <taxon>Pseudomonadati</taxon>
        <taxon>Bacteroidota</taxon>
        <taxon>Cytophagia</taxon>
        <taxon>Cytophagales</taxon>
        <taxon>Catalimonadaceae</taxon>
        <taxon>Roseihalotalea</taxon>
    </lineage>
</organism>
<dbReference type="InterPro" id="IPR011042">
    <property type="entry name" value="6-blade_b-propeller_TolB-like"/>
</dbReference>
<evidence type="ECO:0000313" key="2">
    <source>
        <dbReference type="EMBL" id="WKN36778.1"/>
    </source>
</evidence>
<evidence type="ECO:0000256" key="1">
    <source>
        <dbReference type="ARBA" id="ARBA00009820"/>
    </source>
</evidence>
<protein>
    <submittedName>
        <fullName evidence="2">Translocation protein TolB</fullName>
    </submittedName>
</protein>
<dbReference type="Gene3D" id="2.120.10.60">
    <property type="entry name" value="Tricorn protease N-terminal domain"/>
    <property type="match status" value="1"/>
</dbReference>
<dbReference type="PANTHER" id="PTHR36842">
    <property type="entry name" value="PROTEIN TOLB HOMOLOG"/>
    <property type="match status" value="1"/>
</dbReference>
<dbReference type="PANTHER" id="PTHR36842:SF1">
    <property type="entry name" value="PROTEIN TOLB"/>
    <property type="match status" value="1"/>
</dbReference>
<comment type="similarity">
    <text evidence="1">Belongs to the TolB family.</text>
</comment>
<name>A0AA49GM95_9BACT</name>
<reference evidence="2" key="1">
    <citation type="journal article" date="2023" name="Comput. Struct. Biotechnol. J.">
        <title>Discovery of a novel marine Bacteroidetes with a rich repertoire of carbohydrate-active enzymes.</title>
        <authorList>
            <person name="Chen B."/>
            <person name="Liu G."/>
            <person name="Chen Q."/>
            <person name="Wang H."/>
            <person name="Liu L."/>
            <person name="Tang K."/>
        </authorList>
    </citation>
    <scope>NUCLEOTIDE SEQUENCE</scope>
    <source>
        <strain evidence="2">TK19036</strain>
    </source>
</reference>
<sequence>MNFIKWIMVLSLLGGVAGGSYAQISREEFGKNRVQFKNFDWRFYSSDNFDVYFYEGGQDNALIAAKFLEKEFERITDIIGYAPYTKTKIFLYNSVSDLQQSNVGVKGKTYTVGGQTDFVKSQVEVAYPGSMTAFKDELVQEIAGMLINDMMFGGSLTDMFQSAYLLTLPEWFIEGAARYIAQGWSIEMDDFARELFHDNRNVKLTKFTDEEAAIAGQSVWNFIAVRYGRSSISNILNLTRIIRNEESSIVNTLGIPFKLFTRQWQTFYTDMSTQVTESYQYPQEAQRMRKKNRKSLQYHQVAFSPSGRFLAYSENKNGKYKVIIRDLERGKSRTVHSSGFQLIDQDVDTDVPLLNWGSDQTLGIVGTERGRNYLWLYDQGSKNTRAIQLRRFNQVKSFDLNESGRLAVMSADLNGQNDLFLFNPNRNTFKRLTTDIYDDLNPRFMPNGEEIIFSSNRPQDSLYYASTPAREVQLNQDIDDNFNIFTYNPDEDPTDSLLNRVTNTISKDIKPIPKDDNTIYYLSDQQGIYNIYQYQLQDSIFTQVSNYAVSLQDFDINFKNNRIAFIMLADERDYVFVEDGINLDQSIFTPKTQRQQAIQARMVSERLAEKRKQNTPSTPSDTAALQAPFIPRDSLTLDPDAGLDSLSFSDNANITTDTLPDEFINTDAYEFGTNQLPLEDGMIDTENYAFDIEEENQENAVSTDNFRFEGEEGETGIGNSFLARYRRLRRETRIDGPIPYETRFSADNVVTSLTIDPLRNFGFHIQVQMNDMLENHRFSGGIVQFTDLRSASVFAEYQYLRNRVDFHFRYERDGIYKELDDRNIQKYTMNRFLVGAAVPFNVSTRWEITPFVANTHYIDLGPTPPPSGPNPPPTISPENTIYFGGLKTGFVFDNTLNYGLNKYVGTRARAFFTHYQGLNDATRGFSNIEVDIRHYLKIHRELTLVGRVYYGNFFGQNPQSYLLGGMHNWLFNKTDSPEEDNPLAIQQNVDNSNILFTEFVDLRGFNYNKFNGTDVLTFTAELRFPVIRYFYRGPIASNFFRNLEFIGFYDMGSAWTGPSPFREENSLNTEVISDGGPFVAEIKNFKYPWLMSYGAGVRTVLLGYYLKFDMAYPIEDRVVADKPRFYLTLGYDF</sequence>
<dbReference type="Gene3D" id="2.40.160.50">
    <property type="entry name" value="membrane protein fhac: a member of the omp85/tpsb transporter family"/>
    <property type="match status" value="1"/>
</dbReference>
<dbReference type="InterPro" id="IPR011659">
    <property type="entry name" value="WD40"/>
</dbReference>
<dbReference type="SUPFAM" id="SSF82171">
    <property type="entry name" value="DPP6 N-terminal domain-like"/>
    <property type="match status" value="1"/>
</dbReference>
<dbReference type="EMBL" id="CP120682">
    <property type="protein sequence ID" value="WKN36778.1"/>
    <property type="molecule type" value="Genomic_DNA"/>
</dbReference>
<reference evidence="2" key="2">
    <citation type="journal article" date="2024" name="Antonie Van Leeuwenhoek">
        <title>Roseihalotalea indica gen. nov., sp. nov., a halophilic Bacteroidetes from mesopelagic Southwest Indian Ocean with higher carbohydrate metabolic potential.</title>
        <authorList>
            <person name="Chen B."/>
            <person name="Zhang M."/>
            <person name="Lin D."/>
            <person name="Ye J."/>
            <person name="Tang K."/>
        </authorList>
    </citation>
    <scope>NUCLEOTIDE SEQUENCE</scope>
    <source>
        <strain evidence="2">TK19036</strain>
    </source>
</reference>
<proteinExistence type="inferred from homology"/>
<dbReference type="Pfam" id="PF07676">
    <property type="entry name" value="PD40"/>
    <property type="match status" value="1"/>
</dbReference>
<gene>
    <name evidence="2" type="ORF">K4G66_30905</name>
</gene>